<dbReference type="PANTHER" id="PTHR46024:SF3">
    <property type="entry name" value="HISTONE-LYSINE N-METHYLTRANSFERASE SETDB2"/>
    <property type="match status" value="1"/>
</dbReference>
<evidence type="ECO:0000256" key="14">
    <source>
        <dbReference type="ARBA" id="ARBA00023306"/>
    </source>
</evidence>
<dbReference type="InterPro" id="IPR001214">
    <property type="entry name" value="SET_dom"/>
</dbReference>
<dbReference type="Ensembl" id="ENSSAUT00010014552.1">
    <property type="protein sequence ID" value="ENSSAUP00010013686.1"/>
    <property type="gene ID" value="ENSSAUG00010006470.1"/>
</dbReference>
<evidence type="ECO:0000256" key="13">
    <source>
        <dbReference type="ARBA" id="ARBA00023242"/>
    </source>
</evidence>
<dbReference type="GO" id="GO:0051301">
    <property type="term" value="P:cell division"/>
    <property type="evidence" value="ECO:0007669"/>
    <property type="project" value="UniProtKB-KW"/>
</dbReference>
<evidence type="ECO:0000256" key="16">
    <source>
        <dbReference type="ARBA" id="ARBA00040299"/>
    </source>
</evidence>
<evidence type="ECO:0000256" key="1">
    <source>
        <dbReference type="ARBA" id="ARBA00004123"/>
    </source>
</evidence>
<keyword evidence="12" id="KW-0156">Chromatin regulator</keyword>
<dbReference type="SMART" id="SM00391">
    <property type="entry name" value="MBD"/>
    <property type="match status" value="1"/>
</dbReference>
<dbReference type="GO" id="GO:0005634">
    <property type="term" value="C:nucleus"/>
    <property type="evidence" value="ECO:0007669"/>
    <property type="project" value="UniProtKB-SubCell"/>
</dbReference>
<dbReference type="Gene3D" id="2.170.270.10">
    <property type="entry name" value="SET domain"/>
    <property type="match status" value="2"/>
</dbReference>
<dbReference type="InParanoid" id="A0A671UH39"/>
<reference evidence="22" key="1">
    <citation type="submission" date="2021-04" db="EMBL/GenBank/DDBJ databases">
        <authorList>
            <consortium name="Wellcome Sanger Institute Data Sharing"/>
        </authorList>
    </citation>
    <scope>NUCLEOTIDE SEQUENCE [LARGE SCALE GENOMIC DNA]</scope>
</reference>
<dbReference type="InterPro" id="IPR046341">
    <property type="entry name" value="SET_dom_sf"/>
</dbReference>
<dbReference type="InterPro" id="IPR016177">
    <property type="entry name" value="DNA-bd_dom_sf"/>
</dbReference>
<evidence type="ECO:0000256" key="8">
    <source>
        <dbReference type="ARBA" id="ARBA00022691"/>
    </source>
</evidence>
<dbReference type="AlphaFoldDB" id="A0A671UH39"/>
<dbReference type="Pfam" id="PF00856">
    <property type="entry name" value="SET"/>
    <property type="match status" value="1"/>
</dbReference>
<evidence type="ECO:0000256" key="17">
    <source>
        <dbReference type="ARBA" id="ARBA00042995"/>
    </source>
</evidence>
<keyword evidence="14" id="KW-0131">Cell cycle</keyword>
<dbReference type="GeneTree" id="ENSGT00940000158209"/>
<protein>
    <recommendedName>
        <fullName evidence="16">Histone-lysine N-methyltransferase SETDB2</fullName>
        <ecNumber evidence="15">2.1.1.366</ecNumber>
    </recommendedName>
    <alternativeName>
        <fullName evidence="17">SET domain bifurcated 2</fullName>
    </alternativeName>
</protein>
<organism evidence="22 23">
    <name type="scientific">Sparus aurata</name>
    <name type="common">Gilthead sea bream</name>
    <dbReference type="NCBI Taxonomy" id="8175"/>
    <lineage>
        <taxon>Eukaryota</taxon>
        <taxon>Metazoa</taxon>
        <taxon>Chordata</taxon>
        <taxon>Craniata</taxon>
        <taxon>Vertebrata</taxon>
        <taxon>Euteleostomi</taxon>
        <taxon>Actinopterygii</taxon>
        <taxon>Neopterygii</taxon>
        <taxon>Teleostei</taxon>
        <taxon>Neoteleostei</taxon>
        <taxon>Acanthomorphata</taxon>
        <taxon>Eupercaria</taxon>
        <taxon>Spariformes</taxon>
        <taxon>Sparidae</taxon>
        <taxon>Sparus</taxon>
    </lineage>
</organism>
<reference evidence="22" key="3">
    <citation type="submission" date="2025-09" db="UniProtKB">
        <authorList>
            <consortium name="Ensembl"/>
        </authorList>
    </citation>
    <scope>IDENTIFICATION</scope>
</reference>
<keyword evidence="9" id="KW-0479">Metal-binding</keyword>
<dbReference type="GO" id="GO:0005694">
    <property type="term" value="C:chromosome"/>
    <property type="evidence" value="ECO:0007669"/>
    <property type="project" value="UniProtKB-SubCell"/>
</dbReference>
<sequence>MCFVFVFSERAKTFWAGEDVDQVFTDVFDYLDHLKRVLQKNTATDKGLLIHLFFDCNKQEVTSLCLWSLILVVSSCPGGVLPADFSPHSSSPSSPLMPQSTPLFWGQNPLKVPLLCGFKRLTWDVLYKAPCGRSLRNYDDVLRFLLATDSYDLLQVDFFTFNPSVRLDTPPTAGPRRPEQDLSRGVEPTPVELCVGDGGARPPDFRYRKERWPHGCFLSRGPTLFNVCCDCTDGCSDPQRCACVATTRGGRHYSHYRLDEPVPSGVYECGPWCGCDRARCQNRLVQRGIRIRLQVFQTEDRGWGVRCRDDLDCGTFVCIYAGVILRRARSPSKPPSPKLPRAELPSDDEVEVVTEWLALPAVEGRSNRLEPTSPPLHVPVIQRPADSNTSSTAQDREQVSMTTTNPEEAVHGVNGTETKSQKSLKRSMKVEDVNFLDASKEGNVGRFINHSCQPNLFIQNVFTDSHDPAFPVIAFFTNRVVKAGTELTWNYSADVRGSHTHTEHEATEISIFDTDVRKRFENFCTCYCFYK</sequence>
<keyword evidence="13" id="KW-0539">Nucleus</keyword>
<feature type="domain" description="SET" evidence="20">
    <location>
        <begin position="291"/>
        <end position="492"/>
    </location>
</feature>
<evidence type="ECO:0000256" key="15">
    <source>
        <dbReference type="ARBA" id="ARBA00039052"/>
    </source>
</evidence>
<dbReference type="SUPFAM" id="SSF82199">
    <property type="entry name" value="SET domain"/>
    <property type="match status" value="1"/>
</dbReference>
<dbReference type="OMA" id="CEAANCH"/>
<dbReference type="InterPro" id="IPR051516">
    <property type="entry name" value="SETDB_methyltransferase"/>
</dbReference>
<keyword evidence="6" id="KW-0132">Cell division</keyword>
<dbReference type="InterPro" id="IPR007728">
    <property type="entry name" value="Pre-SET_dom"/>
</dbReference>
<evidence type="ECO:0000256" key="12">
    <source>
        <dbReference type="ARBA" id="ARBA00022853"/>
    </source>
</evidence>
<keyword evidence="10" id="KW-0498">Mitosis</keyword>
<keyword evidence="5" id="KW-0489">Methyltransferase</keyword>
<dbReference type="GO" id="GO:0140947">
    <property type="term" value="F:histone H3K9me2 methyltransferase activity"/>
    <property type="evidence" value="ECO:0007669"/>
    <property type="project" value="UniProtKB-EC"/>
</dbReference>
<dbReference type="InterPro" id="IPR001739">
    <property type="entry name" value="Methyl_CpG_DNA-bd"/>
</dbReference>
<dbReference type="GO" id="GO:0003677">
    <property type="term" value="F:DNA binding"/>
    <property type="evidence" value="ECO:0007669"/>
    <property type="project" value="InterPro"/>
</dbReference>
<evidence type="ECO:0000256" key="6">
    <source>
        <dbReference type="ARBA" id="ARBA00022618"/>
    </source>
</evidence>
<evidence type="ECO:0000313" key="23">
    <source>
        <dbReference type="Proteomes" id="UP000472265"/>
    </source>
</evidence>
<comment type="catalytic activity">
    <reaction evidence="18">
        <text>N(6),N(6)-dimethyl-L-lysyl(9)-[histone H3] + S-adenosyl-L-methionine = N(6),N(6),N(6)-trimethyl-L-lysyl(9)-[histone H3] + S-adenosyl-L-homocysteine + H(+)</text>
        <dbReference type="Rhea" id="RHEA:60288"/>
        <dbReference type="Rhea" id="RHEA-COMP:15538"/>
        <dbReference type="Rhea" id="RHEA-COMP:15541"/>
        <dbReference type="ChEBI" id="CHEBI:15378"/>
        <dbReference type="ChEBI" id="CHEBI:57856"/>
        <dbReference type="ChEBI" id="CHEBI:59789"/>
        <dbReference type="ChEBI" id="CHEBI:61961"/>
        <dbReference type="ChEBI" id="CHEBI:61976"/>
        <dbReference type="EC" id="2.1.1.366"/>
    </reaction>
</comment>
<keyword evidence="7" id="KW-0808">Transferase</keyword>
<dbReference type="GO" id="GO:0008270">
    <property type="term" value="F:zinc ion binding"/>
    <property type="evidence" value="ECO:0007669"/>
    <property type="project" value="InterPro"/>
</dbReference>
<dbReference type="GO" id="GO:0032259">
    <property type="term" value="P:methylation"/>
    <property type="evidence" value="ECO:0007669"/>
    <property type="project" value="UniProtKB-KW"/>
</dbReference>
<evidence type="ECO:0000256" key="7">
    <source>
        <dbReference type="ARBA" id="ARBA00022679"/>
    </source>
</evidence>
<feature type="region of interest" description="Disordered" evidence="19">
    <location>
        <begin position="366"/>
        <end position="425"/>
    </location>
</feature>
<keyword evidence="3" id="KW-0158">Chromosome</keyword>
<dbReference type="SMART" id="SM00468">
    <property type="entry name" value="PreSET"/>
    <property type="match status" value="1"/>
</dbReference>
<reference evidence="22" key="2">
    <citation type="submission" date="2025-08" db="UniProtKB">
        <authorList>
            <consortium name="Ensembl"/>
        </authorList>
    </citation>
    <scope>IDENTIFICATION</scope>
</reference>
<dbReference type="GO" id="GO:0070828">
    <property type="term" value="P:heterochromatin organization"/>
    <property type="evidence" value="ECO:0007669"/>
    <property type="project" value="TreeGrafter"/>
</dbReference>
<evidence type="ECO:0000256" key="18">
    <source>
        <dbReference type="ARBA" id="ARBA00049087"/>
    </source>
</evidence>
<dbReference type="Pfam" id="PF05033">
    <property type="entry name" value="Pre-SET"/>
    <property type="match status" value="1"/>
</dbReference>
<evidence type="ECO:0000256" key="11">
    <source>
        <dbReference type="ARBA" id="ARBA00022833"/>
    </source>
</evidence>
<accession>A0A671UH39</accession>
<evidence type="ECO:0000256" key="5">
    <source>
        <dbReference type="ARBA" id="ARBA00022603"/>
    </source>
</evidence>
<dbReference type="PANTHER" id="PTHR46024">
    <property type="entry name" value="HISTONE-LYSINE N-METHYLTRANSFERASE EGGLESS"/>
    <property type="match status" value="1"/>
</dbReference>
<evidence type="ECO:0000313" key="22">
    <source>
        <dbReference type="Ensembl" id="ENSSAUP00010013686.1"/>
    </source>
</evidence>
<dbReference type="EC" id="2.1.1.366" evidence="15"/>
<keyword evidence="8" id="KW-0949">S-adenosyl-L-methionine</keyword>
<evidence type="ECO:0000259" key="20">
    <source>
        <dbReference type="PROSITE" id="PS50280"/>
    </source>
</evidence>
<keyword evidence="11" id="KW-0862">Zinc</keyword>
<dbReference type="Pfam" id="PF01429">
    <property type="entry name" value="MBD"/>
    <property type="match status" value="1"/>
</dbReference>
<keyword evidence="23" id="KW-1185">Reference proteome</keyword>
<evidence type="ECO:0000256" key="10">
    <source>
        <dbReference type="ARBA" id="ARBA00022776"/>
    </source>
</evidence>
<proteinExistence type="predicted"/>
<dbReference type="SUPFAM" id="SSF54171">
    <property type="entry name" value="DNA-binding domain"/>
    <property type="match status" value="1"/>
</dbReference>
<dbReference type="PROSITE" id="PS50867">
    <property type="entry name" value="PRE_SET"/>
    <property type="match status" value="1"/>
</dbReference>
<dbReference type="SMART" id="SM00317">
    <property type="entry name" value="SET"/>
    <property type="match status" value="1"/>
</dbReference>
<gene>
    <name evidence="22" type="primary">setdb2</name>
</gene>
<evidence type="ECO:0000256" key="2">
    <source>
        <dbReference type="ARBA" id="ARBA00004286"/>
    </source>
</evidence>
<feature type="compositionally biased region" description="Polar residues" evidence="19">
    <location>
        <begin position="385"/>
        <end position="406"/>
    </location>
</feature>
<evidence type="ECO:0000256" key="3">
    <source>
        <dbReference type="ARBA" id="ARBA00022454"/>
    </source>
</evidence>
<comment type="subcellular location">
    <subcellularLocation>
        <location evidence="2">Chromosome</location>
    </subcellularLocation>
    <subcellularLocation>
        <location evidence="1">Nucleus</location>
    </subcellularLocation>
</comment>
<feature type="domain" description="Pre-SET" evidence="21">
    <location>
        <begin position="227"/>
        <end position="288"/>
    </location>
</feature>
<keyword evidence="4" id="KW-0217">Developmental protein</keyword>
<dbReference type="GO" id="GO:0010629">
    <property type="term" value="P:negative regulation of gene expression"/>
    <property type="evidence" value="ECO:0007669"/>
    <property type="project" value="TreeGrafter"/>
</dbReference>
<evidence type="ECO:0000256" key="9">
    <source>
        <dbReference type="ARBA" id="ARBA00022723"/>
    </source>
</evidence>
<dbReference type="Proteomes" id="UP000472265">
    <property type="component" value="Chromosome 24"/>
</dbReference>
<evidence type="ECO:0000256" key="4">
    <source>
        <dbReference type="ARBA" id="ARBA00022473"/>
    </source>
</evidence>
<name>A0A671UH39_SPAAU</name>
<evidence type="ECO:0000256" key="19">
    <source>
        <dbReference type="SAM" id="MobiDB-lite"/>
    </source>
</evidence>
<evidence type="ECO:0000259" key="21">
    <source>
        <dbReference type="PROSITE" id="PS50867"/>
    </source>
</evidence>
<dbReference type="PROSITE" id="PS50280">
    <property type="entry name" value="SET"/>
    <property type="match status" value="1"/>
</dbReference>